<protein>
    <submittedName>
        <fullName evidence="3">Bifunctional RNase H/acid phosphatase</fullName>
    </submittedName>
</protein>
<dbReference type="InterPro" id="IPR012337">
    <property type="entry name" value="RNaseH-like_sf"/>
</dbReference>
<comment type="caution">
    <text evidence="3">The sequence shown here is derived from an EMBL/GenBank/DDBJ whole genome shotgun (WGS) entry which is preliminary data.</text>
</comment>
<evidence type="ECO:0000259" key="2">
    <source>
        <dbReference type="PROSITE" id="PS50879"/>
    </source>
</evidence>
<dbReference type="InterPro" id="IPR002156">
    <property type="entry name" value="RNaseH_domain"/>
</dbReference>
<dbReference type="Pfam" id="PF13456">
    <property type="entry name" value="RVT_3"/>
    <property type="match status" value="1"/>
</dbReference>
<evidence type="ECO:0000313" key="3">
    <source>
        <dbReference type="EMBL" id="MPV88339.1"/>
    </source>
</evidence>
<organism evidence="3 4">
    <name type="scientific">Georgenia ruanii</name>
    <dbReference type="NCBI Taxonomy" id="348442"/>
    <lineage>
        <taxon>Bacteria</taxon>
        <taxon>Bacillati</taxon>
        <taxon>Actinomycetota</taxon>
        <taxon>Actinomycetes</taxon>
        <taxon>Micrococcales</taxon>
        <taxon>Bogoriellaceae</taxon>
        <taxon>Georgenia</taxon>
    </lineage>
</organism>
<dbReference type="AlphaFoldDB" id="A0A7J9UUN1"/>
<feature type="region of interest" description="Disordered" evidence="1">
    <location>
        <begin position="144"/>
        <end position="186"/>
    </location>
</feature>
<dbReference type="Gene3D" id="3.40.50.1240">
    <property type="entry name" value="Phosphoglycerate mutase-like"/>
    <property type="match status" value="1"/>
</dbReference>
<dbReference type="InterPro" id="IPR036397">
    <property type="entry name" value="RNaseH_sf"/>
</dbReference>
<dbReference type="InterPro" id="IPR013078">
    <property type="entry name" value="His_Pase_superF_clade-1"/>
</dbReference>
<dbReference type="GO" id="GO:0005737">
    <property type="term" value="C:cytoplasm"/>
    <property type="evidence" value="ECO:0007669"/>
    <property type="project" value="TreeGrafter"/>
</dbReference>
<dbReference type="NCBIfam" id="NF005567">
    <property type="entry name" value="PRK07238.1"/>
    <property type="match status" value="1"/>
</dbReference>
<dbReference type="OrthoDB" id="5296884at2"/>
<accession>A0A7J9UUN1</accession>
<reference evidence="3 4" key="1">
    <citation type="submission" date="2019-10" db="EMBL/GenBank/DDBJ databases">
        <title>Georgenia wutianyii sp. nov. and Georgenia yuyongxinii sp. nov. isolated from plateau pika (Ochotona curzoniae) in the Qinghai-Tibet plateau of China.</title>
        <authorList>
            <person name="Tian Z."/>
        </authorList>
    </citation>
    <scope>NUCLEOTIDE SEQUENCE [LARGE SCALE GENOMIC DNA]</scope>
    <source>
        <strain evidence="3 4">JCM 15130</strain>
    </source>
</reference>
<feature type="domain" description="RNase H type-1" evidence="2">
    <location>
        <begin position="10"/>
        <end position="150"/>
    </location>
</feature>
<dbReference type="SMART" id="SM00855">
    <property type="entry name" value="PGAM"/>
    <property type="match status" value="1"/>
</dbReference>
<evidence type="ECO:0000256" key="1">
    <source>
        <dbReference type="SAM" id="MobiDB-lite"/>
    </source>
</evidence>
<feature type="region of interest" description="Disordered" evidence="1">
    <location>
        <begin position="1"/>
        <end position="29"/>
    </location>
</feature>
<dbReference type="PROSITE" id="PS50879">
    <property type="entry name" value="RNASE_H_1"/>
    <property type="match status" value="1"/>
</dbReference>
<dbReference type="CDD" id="cd07067">
    <property type="entry name" value="HP_PGM_like"/>
    <property type="match status" value="1"/>
</dbReference>
<keyword evidence="4" id="KW-1185">Reference proteome</keyword>
<dbReference type="InterPro" id="IPR029033">
    <property type="entry name" value="His_PPase_superfam"/>
</dbReference>
<dbReference type="PANTHER" id="PTHR48100">
    <property type="entry name" value="BROAD-SPECIFICITY PHOSPHATASE YOR283W-RELATED"/>
    <property type="match status" value="1"/>
</dbReference>
<dbReference type="CDD" id="cd09279">
    <property type="entry name" value="RNase_HI_like"/>
    <property type="match status" value="1"/>
</dbReference>
<dbReference type="EMBL" id="WHPD01001446">
    <property type="protein sequence ID" value="MPV88339.1"/>
    <property type="molecule type" value="Genomic_DNA"/>
</dbReference>
<dbReference type="Proteomes" id="UP000429644">
    <property type="component" value="Unassembled WGS sequence"/>
</dbReference>
<dbReference type="GO" id="GO:0004523">
    <property type="term" value="F:RNA-DNA hybrid ribonuclease activity"/>
    <property type="evidence" value="ECO:0007669"/>
    <property type="project" value="InterPro"/>
</dbReference>
<dbReference type="Gene3D" id="3.30.420.10">
    <property type="entry name" value="Ribonuclease H-like superfamily/Ribonuclease H"/>
    <property type="match status" value="1"/>
</dbReference>
<gene>
    <name evidence="3" type="ORF">GB882_06630</name>
</gene>
<dbReference type="GO" id="GO:0016791">
    <property type="term" value="F:phosphatase activity"/>
    <property type="evidence" value="ECO:0007669"/>
    <property type="project" value="TreeGrafter"/>
</dbReference>
<name>A0A7J9UUN1_9MICO</name>
<dbReference type="SUPFAM" id="SSF53098">
    <property type="entry name" value="Ribonuclease H-like"/>
    <property type="match status" value="1"/>
</dbReference>
<dbReference type="Pfam" id="PF00300">
    <property type="entry name" value="His_Phos_1"/>
    <property type="match status" value="1"/>
</dbReference>
<evidence type="ECO:0000313" key="4">
    <source>
        <dbReference type="Proteomes" id="UP000429644"/>
    </source>
</evidence>
<dbReference type="GO" id="GO:0003676">
    <property type="term" value="F:nucleic acid binding"/>
    <property type="evidence" value="ECO:0007669"/>
    <property type="project" value="InterPro"/>
</dbReference>
<dbReference type="PANTHER" id="PTHR48100:SF1">
    <property type="entry name" value="HISTIDINE PHOSPHATASE FAMILY PROTEIN-RELATED"/>
    <property type="match status" value="1"/>
</dbReference>
<dbReference type="SUPFAM" id="SSF53254">
    <property type="entry name" value="Phosphoglycerate mutase-like"/>
    <property type="match status" value="1"/>
</dbReference>
<proteinExistence type="predicted"/>
<dbReference type="InterPro" id="IPR050275">
    <property type="entry name" value="PGM_Phosphatase"/>
</dbReference>
<sequence length="405" mass="41865">MFAPPPASGAPRRLVVETDGGSRGNPGPAGYGAVVRDAATGRLLAERAAYLGVVSNNVAEYAGLVNGLRAAAEIDPGAEVEVRADSRLVVEQMSGRWKIKDAALRRLAEEARGAFAPARVRYTWVPRARNATADALANAVMDSRGQITRDHAPGRAVPGEPDRAEARVAAAANTPRSSGTPLPRATGAPATLVLVRHGVTALTETGRYSGGDTAGPPLSDRGRAQAGRAAALVRRVGTDVWPDLPAPSAVLASPMARAQETGAAVGAALGVPVGTDERFAECRFGDWDGLTVPEIEAGWPGQLLAWATTADVRPPGGESLRDVGARVGRGLRDLARHQGATVALAVHTVVIRAAVGLVARMAPGHWSAVRIPPASLTIVRLWPDLDADGHLVGDLTVVGCPSELA</sequence>